<reference evidence="2 3" key="1">
    <citation type="submission" date="2019-08" db="EMBL/GenBank/DDBJ databases">
        <title>Whole genome of Aphis craccivora.</title>
        <authorList>
            <person name="Voronova N.V."/>
            <person name="Shulinski R.S."/>
            <person name="Bandarenka Y.V."/>
            <person name="Zhorov D.G."/>
            <person name="Warner D."/>
        </authorList>
    </citation>
    <scope>NUCLEOTIDE SEQUENCE [LARGE SCALE GENOMIC DNA]</scope>
    <source>
        <strain evidence="2">180601</strain>
        <tissue evidence="2">Whole Body</tissue>
    </source>
</reference>
<feature type="domain" description="V(D)J recombination-activating protein 1 RNase H" evidence="1">
    <location>
        <begin position="290"/>
        <end position="419"/>
    </location>
</feature>
<evidence type="ECO:0000313" key="2">
    <source>
        <dbReference type="EMBL" id="KAF0706366.1"/>
    </source>
</evidence>
<gene>
    <name evidence="2" type="ORF">FWK35_00032920</name>
</gene>
<dbReference type="AlphaFoldDB" id="A0A6G0VRA1"/>
<dbReference type="Pfam" id="PF26100">
    <property type="entry name" value="RAG1_RNase_H"/>
    <property type="match status" value="1"/>
</dbReference>
<evidence type="ECO:0000259" key="1">
    <source>
        <dbReference type="Pfam" id="PF26100"/>
    </source>
</evidence>
<proteinExistence type="predicted"/>
<dbReference type="OrthoDB" id="6626490at2759"/>
<dbReference type="EMBL" id="VUJU01012937">
    <property type="protein sequence ID" value="KAF0706366.1"/>
    <property type="molecule type" value="Genomic_DNA"/>
</dbReference>
<comment type="caution">
    <text evidence="2">The sequence shown here is derived from an EMBL/GenBank/DDBJ whole genome shotgun (WGS) entry which is preliminary data.</text>
</comment>
<keyword evidence="3" id="KW-1185">Reference proteome</keyword>
<name>A0A6G0VRA1_APHCR</name>
<protein>
    <recommendedName>
        <fullName evidence="1">V(D)J recombination-activating protein 1 RNase H domain-containing protein</fullName>
    </recommendedName>
</protein>
<dbReference type="Proteomes" id="UP000478052">
    <property type="component" value="Unassembled WGS sequence"/>
</dbReference>
<evidence type="ECO:0000313" key="3">
    <source>
        <dbReference type="Proteomes" id="UP000478052"/>
    </source>
</evidence>
<accession>A0A6G0VRA1</accession>
<organism evidence="2 3">
    <name type="scientific">Aphis craccivora</name>
    <name type="common">Cowpea aphid</name>
    <dbReference type="NCBI Taxonomy" id="307492"/>
    <lineage>
        <taxon>Eukaryota</taxon>
        <taxon>Metazoa</taxon>
        <taxon>Ecdysozoa</taxon>
        <taxon>Arthropoda</taxon>
        <taxon>Hexapoda</taxon>
        <taxon>Insecta</taxon>
        <taxon>Pterygota</taxon>
        <taxon>Neoptera</taxon>
        <taxon>Paraneoptera</taxon>
        <taxon>Hemiptera</taxon>
        <taxon>Sternorrhyncha</taxon>
        <taxon>Aphidomorpha</taxon>
        <taxon>Aphidoidea</taxon>
        <taxon>Aphididae</taxon>
        <taxon>Aphidini</taxon>
        <taxon>Aphis</taxon>
        <taxon>Aphis</taxon>
    </lineage>
</organism>
<dbReference type="InterPro" id="IPR058554">
    <property type="entry name" value="RAG1_RNase_H"/>
</dbReference>
<sequence>MFRYFFSVNSISRNANNILYYRDLIEVIFQKGFMQCVTSIGCRTFLYEFIQATYSNISNCSSSYKELLEKEILKFSLTTSRKWSKVNRNYKKFTKTNTEWLNTKFKMPSNKKSNFSIPGRPVIPFALCSKRTQRQKIKIAISNSNMNSPEILCAAKNKMVLSGQRTAAHLFEETQASPSRAKKIKTKYNYSNYPIPYTADEALAFIIDNKLTKQQYINIRLGSKKRNCNIYPAYENIIIAKTNCYPNNMDIGESSCKIPLQDLLDHTTNRIFQVPEVCKISLNSTKLEMLYKWGCDGSSGQSQYRQNFNDDSLITDETMFMFSIVPLELRSHSEVNDVENNYEVIWTNPSPSSTKFCRPIKYIFKKETIESTKEEVKDIETQILKLVNTDVIFNESIVHVKHTLIFSMVDGKVCNSMTGTSSQTCYICGCKPKRFNDIDSVKNMPNKTENYRFGLSTLHAWIRFFEYCLHLAYRLEFKTWQVRAINKKAFNDRKQLIQNKIRSELGLLVDVVLQGHGTTNDGNTARKFFRNAEISANCTGLNVELIQQCGNILSAMASGMTINIDYFEEYCLKTAKMFVTLYPWYYMPASVHKVLLHGADVIRFAPLPIGKLSEEAQESRNKDYKQYREHNTRKNSRLNTNEDLLHILLISSDPYISSIRNVSKQYEHELSDDVKKLLIIPESDEDEESDINQSFSEITLTD</sequence>